<name>A0A3R9PDJ9_9CREN</name>
<organism evidence="2 3">
    <name type="scientific">Candidatus Korarchaeum cryptofilum</name>
    <dbReference type="NCBI Taxonomy" id="498846"/>
    <lineage>
        <taxon>Archaea</taxon>
        <taxon>Thermoproteota</taxon>
        <taxon>Candidatus Korarchaeia</taxon>
        <taxon>Candidatus Korarchaeales</taxon>
        <taxon>Candidatus Korarchaeaceae</taxon>
        <taxon>Candidatus Korarchaeum</taxon>
    </lineage>
</organism>
<dbReference type="SUPFAM" id="SSF52540">
    <property type="entry name" value="P-loop containing nucleoside triphosphate hydrolases"/>
    <property type="match status" value="1"/>
</dbReference>
<accession>A0A3R9PDJ9</accession>
<dbReference type="InterPro" id="IPR027417">
    <property type="entry name" value="P-loop_NTPase"/>
</dbReference>
<dbReference type="AlphaFoldDB" id="A0A3R9PDJ9"/>
<comment type="caution">
    <text evidence="2">The sequence shown here is derived from an EMBL/GenBank/DDBJ whole genome shotgun (WGS) entry which is preliminary data.</text>
</comment>
<evidence type="ECO:0000313" key="3">
    <source>
        <dbReference type="Proteomes" id="UP000278149"/>
    </source>
</evidence>
<dbReference type="Proteomes" id="UP000278149">
    <property type="component" value="Unassembled WGS sequence"/>
</dbReference>
<proteinExistence type="predicted"/>
<gene>
    <name evidence="2" type="ORF">D9Q81_05845</name>
</gene>
<evidence type="ECO:0000313" key="2">
    <source>
        <dbReference type="EMBL" id="RSN68531.1"/>
    </source>
</evidence>
<sequence>MAQEEMSQKEILSYIIKESSASVAIIAPRGSGKSQLIGTLSYALWRNGWHVIVFDPKGAFQYINLRNVADPKIANKVADYWGIDYPMPDFKFYMPYYAWDFKDVIVPDYIELAPISLKMISYNPNLWSLITADKFIRSKDVESLQNAYIMTGRDSTNLDKIKNYFKGKNPPQRLLNFLFSGILGDTSPLEAENLFGSPFMKEPSKNYYTVLTSPVTTNPGVIAFWYGAFIAYLYQILRTWPKHINIAIFIDESLVLSSGVRTTATSWWFGLWLSNFLSQMRQVGVFGNVRTRIFLSSQLSTGVPYDVIGQFHLLFVHPATLAKDDERRYLKSKFSKEVKPINVSNPPPGTFAIFDPHKFYGIYEFPPSPLFIPKEYAATEEEGRKMQDKFILRHVNYKSLLPLYSKADEELRLALSKMMKLKEKAPPPEEPSQDLSDTVTYYLWKNQPVLVLAGGAAQLIDEKRIGPEAVVPRSTLWEAFVRRIGFNEPSAAEYMIIWAKKDCTPIHMQRSSILKSLKALGLEVEGSQDYAIRVTSEFFRIFESHINLFSPDSLRNLVVSKYGENSYVAMALQLVGFPSARSEGERGGEGNDSD</sequence>
<feature type="domain" description="Helicase HerA central" evidence="1">
    <location>
        <begin position="20"/>
        <end position="74"/>
    </location>
</feature>
<evidence type="ECO:0000259" key="1">
    <source>
        <dbReference type="Pfam" id="PF01935"/>
    </source>
</evidence>
<reference evidence="2 3" key="1">
    <citation type="submission" date="2018-10" db="EMBL/GenBank/DDBJ databases">
        <title>Co-occurring genomic capacity for anaerobic methane metabolism and dissimilatory sulfite reduction discovered in the Korarchaeota.</title>
        <authorList>
            <person name="Mckay L.J."/>
            <person name="Dlakic M."/>
            <person name="Fields M.W."/>
            <person name="Delmont T.O."/>
            <person name="Eren A.M."/>
            <person name="Jay Z.J."/>
            <person name="Klingelsmith K.B."/>
            <person name="Rusch D.B."/>
            <person name="Inskeep W.P."/>
        </authorList>
    </citation>
    <scope>NUCLEOTIDE SEQUENCE [LARGE SCALE GENOMIC DNA]</scope>
    <source>
        <strain evidence="2 3">WS</strain>
    </source>
</reference>
<dbReference type="InterPro" id="IPR002789">
    <property type="entry name" value="HerA_central"/>
</dbReference>
<dbReference type="Gene3D" id="3.40.50.300">
    <property type="entry name" value="P-loop containing nucleotide triphosphate hydrolases"/>
    <property type="match status" value="1"/>
</dbReference>
<dbReference type="Pfam" id="PF01935">
    <property type="entry name" value="DUF87"/>
    <property type="match status" value="1"/>
</dbReference>
<protein>
    <recommendedName>
        <fullName evidence="1">Helicase HerA central domain-containing protein</fullName>
    </recommendedName>
</protein>
<dbReference type="EMBL" id="RCOR01000028">
    <property type="protein sequence ID" value="RSN68531.1"/>
    <property type="molecule type" value="Genomic_DNA"/>
</dbReference>